<evidence type="ECO:0008006" key="4">
    <source>
        <dbReference type="Google" id="ProtNLM"/>
    </source>
</evidence>
<organism evidence="2 3">
    <name type="scientific">Taurinivorans muris</name>
    <dbReference type="NCBI Taxonomy" id="2787751"/>
    <lineage>
        <taxon>Bacteria</taxon>
        <taxon>Pseudomonadati</taxon>
        <taxon>Thermodesulfobacteriota</taxon>
        <taxon>Desulfovibrionia</taxon>
        <taxon>Desulfovibrionales</taxon>
        <taxon>Desulfovibrionaceae</taxon>
        <taxon>Taurinivorans</taxon>
    </lineage>
</organism>
<protein>
    <recommendedName>
        <fullName evidence="4">VCBS repeat-containing protein</fullName>
    </recommendedName>
</protein>
<dbReference type="InterPro" id="IPR028994">
    <property type="entry name" value="Integrin_alpha_N"/>
</dbReference>
<feature type="chain" id="PRO_5045071547" description="VCBS repeat-containing protein" evidence="1">
    <location>
        <begin position="23"/>
        <end position="540"/>
    </location>
</feature>
<evidence type="ECO:0000256" key="1">
    <source>
        <dbReference type="SAM" id="SignalP"/>
    </source>
</evidence>
<reference evidence="2" key="1">
    <citation type="submission" date="2020-12" db="EMBL/GenBank/DDBJ databases">
        <title>Taurinivorans muris gen. nov., sp. nov., fundamental and realized metabolic niche of a ubiquitous sulfidogenic bacterium in the murine intestine.</title>
        <authorList>
            <person name="Ye H."/>
            <person name="Hanson B.T."/>
            <person name="Loy A."/>
        </authorList>
    </citation>
    <scope>NUCLEOTIDE SEQUENCE</scope>
    <source>
        <strain evidence="2">LT0009</strain>
    </source>
</reference>
<sequence length="540" mass="59161">MRISVLPAAFLGLFAFAQNAHAADYAIAQFQVNGSNSYQYLKNAVPPMFNTRLFAAGMNEPVPTQDSLANSASPKSQKEAQELRKKHKADYLIYGTVSVIGDTASLDVSVVGDNNYFWQKSSQNNVNNLLAGINAVAGNINQEVFKTSGAASAQARSTAQGSSFINAETGAPSTNYLNPELRYQGVEENKFRSQTQPFESTGMQVADFNGNGFNEILLGSENEVIIYSYNDNQLKELARKKLYSSANILRISTFPHKGRNYIVVATCDETNNDARSYILLFNGKQIQEIANTRYYLNVAKTSAHGDPELIGQNADATRFVKGAVFRINFDGKNISKGTNLSSLPSKADVFNFTYVPSSQDSGDVIAVIDDQDRLNIFSTSGKLLSKTEEYYASTANRVSVTRDIGGFVSQEGKIDASYHYVPSAVNVVDIDNDNNYELIVTKPLSVAANLLNNYRNYAQSEVHALLWDGVGANLLWKTRRIKGTVADVKIADPNNDGVLDLVVNVNTYPGTMGISKIRTFVTLYPLDTNNINTDAINFAE</sequence>
<dbReference type="Proteomes" id="UP001058120">
    <property type="component" value="Chromosome"/>
</dbReference>
<evidence type="ECO:0000313" key="3">
    <source>
        <dbReference type="Proteomes" id="UP001058120"/>
    </source>
</evidence>
<feature type="signal peptide" evidence="1">
    <location>
        <begin position="1"/>
        <end position="22"/>
    </location>
</feature>
<name>A0ABY5Y368_9BACT</name>
<dbReference type="EMBL" id="CP065938">
    <property type="protein sequence ID" value="UWX06650.1"/>
    <property type="molecule type" value="Genomic_DNA"/>
</dbReference>
<dbReference type="SUPFAM" id="SSF69318">
    <property type="entry name" value="Integrin alpha N-terminal domain"/>
    <property type="match status" value="1"/>
</dbReference>
<dbReference type="RefSeq" id="WP_334316261.1">
    <property type="nucleotide sequence ID" value="NZ_CP065938.1"/>
</dbReference>
<gene>
    <name evidence="2" type="ORF">JBF11_04915</name>
</gene>
<keyword evidence="3" id="KW-1185">Reference proteome</keyword>
<keyword evidence="1" id="KW-0732">Signal</keyword>
<proteinExistence type="predicted"/>
<accession>A0ABY5Y368</accession>
<evidence type="ECO:0000313" key="2">
    <source>
        <dbReference type="EMBL" id="UWX06650.1"/>
    </source>
</evidence>